<feature type="transmembrane region" description="Helical" evidence="14">
    <location>
        <begin position="297"/>
        <end position="317"/>
    </location>
</feature>
<dbReference type="FunFam" id="1.20.1070.10:FF:000017">
    <property type="entry name" value="lysophosphatidic acid receptor 4"/>
    <property type="match status" value="1"/>
</dbReference>
<dbReference type="InterPro" id="IPR017452">
    <property type="entry name" value="GPCR_Rhodpsn_7TM"/>
</dbReference>
<organism evidence="16 17">
    <name type="scientific">Chelydra serpentina</name>
    <name type="common">Snapping turtle</name>
    <name type="synonym">Testudo serpentina</name>
    <dbReference type="NCBI Taxonomy" id="8475"/>
    <lineage>
        <taxon>Eukaryota</taxon>
        <taxon>Metazoa</taxon>
        <taxon>Chordata</taxon>
        <taxon>Craniata</taxon>
        <taxon>Vertebrata</taxon>
        <taxon>Euteleostomi</taxon>
        <taxon>Archelosauria</taxon>
        <taxon>Testudinata</taxon>
        <taxon>Testudines</taxon>
        <taxon>Cryptodira</taxon>
        <taxon>Durocryptodira</taxon>
        <taxon>Americhelydia</taxon>
        <taxon>Chelydroidea</taxon>
        <taxon>Chelydridae</taxon>
        <taxon>Chelydra</taxon>
    </lineage>
</organism>
<evidence type="ECO:0000256" key="4">
    <source>
        <dbReference type="ARBA" id="ARBA00022859"/>
    </source>
</evidence>
<keyword evidence="9" id="KW-1015">Disulfide bond</keyword>
<evidence type="ECO:0000259" key="15">
    <source>
        <dbReference type="PROSITE" id="PS50262"/>
    </source>
</evidence>
<comment type="subcellular location">
    <subcellularLocation>
        <location evidence="1">Cell membrane</location>
        <topology evidence="1">Multi-pass membrane protein</topology>
    </subcellularLocation>
</comment>
<proteinExistence type="inferred from homology"/>
<dbReference type="SUPFAM" id="SSF81321">
    <property type="entry name" value="Family A G protein-coupled receptor-like"/>
    <property type="match status" value="1"/>
</dbReference>
<protein>
    <submittedName>
        <fullName evidence="16">G protein-coupled receptor 183</fullName>
    </submittedName>
</protein>
<feature type="transmembrane region" description="Helical" evidence="14">
    <location>
        <begin position="86"/>
        <end position="105"/>
    </location>
</feature>
<keyword evidence="3 12" id="KW-0812">Transmembrane</keyword>
<evidence type="ECO:0000256" key="2">
    <source>
        <dbReference type="ARBA" id="ARBA00022475"/>
    </source>
</evidence>
<keyword evidence="5 14" id="KW-1133">Transmembrane helix</keyword>
<evidence type="ECO:0000313" key="16">
    <source>
        <dbReference type="EMBL" id="KAG6938844.1"/>
    </source>
</evidence>
<feature type="domain" description="G-protein coupled receptors family 1 profile" evidence="15">
    <location>
        <begin position="56"/>
        <end position="314"/>
    </location>
</feature>
<dbReference type="GO" id="GO:0002312">
    <property type="term" value="P:B cell activation involved in immune response"/>
    <property type="evidence" value="ECO:0007669"/>
    <property type="project" value="TreeGrafter"/>
</dbReference>
<evidence type="ECO:0000256" key="11">
    <source>
        <dbReference type="ARBA" id="ARBA00023224"/>
    </source>
</evidence>
<dbReference type="GO" id="GO:0002250">
    <property type="term" value="P:adaptive immune response"/>
    <property type="evidence" value="ECO:0007669"/>
    <property type="project" value="UniProtKB-KW"/>
</dbReference>
<evidence type="ECO:0000256" key="9">
    <source>
        <dbReference type="ARBA" id="ARBA00023157"/>
    </source>
</evidence>
<accession>A0A8T1TDI9</accession>
<keyword evidence="8 14" id="KW-0472">Membrane</keyword>
<evidence type="ECO:0000256" key="8">
    <source>
        <dbReference type="ARBA" id="ARBA00023136"/>
    </source>
</evidence>
<dbReference type="GO" id="GO:0008142">
    <property type="term" value="F:oxysterol binding"/>
    <property type="evidence" value="ECO:0007669"/>
    <property type="project" value="InterPro"/>
</dbReference>
<keyword evidence="10 12" id="KW-0675">Receptor</keyword>
<dbReference type="GO" id="GO:0005886">
    <property type="term" value="C:plasma membrane"/>
    <property type="evidence" value="ECO:0007669"/>
    <property type="project" value="UniProtKB-SubCell"/>
</dbReference>
<dbReference type="PROSITE" id="PS00237">
    <property type="entry name" value="G_PROTEIN_RECEP_F1_1"/>
    <property type="match status" value="1"/>
</dbReference>
<dbReference type="SMART" id="SM01381">
    <property type="entry name" value="7TM_GPCR_Srsx"/>
    <property type="match status" value="1"/>
</dbReference>
<evidence type="ECO:0000256" key="7">
    <source>
        <dbReference type="ARBA" id="ARBA00023130"/>
    </source>
</evidence>
<feature type="transmembrane region" description="Helical" evidence="14">
    <location>
        <begin position="156"/>
        <end position="176"/>
    </location>
</feature>
<evidence type="ECO:0000256" key="1">
    <source>
        <dbReference type="ARBA" id="ARBA00004651"/>
    </source>
</evidence>
<dbReference type="PANTHER" id="PTHR24237">
    <property type="entry name" value="G-PROTEIN COUPLED RECEPTOR"/>
    <property type="match status" value="1"/>
</dbReference>
<keyword evidence="6 12" id="KW-0297">G-protein coupled receptor</keyword>
<dbReference type="InterPro" id="IPR047160">
    <property type="entry name" value="GP183-like"/>
</dbReference>
<dbReference type="PANTHER" id="PTHR24237:SF7">
    <property type="entry name" value="G-PROTEIN COUPLED RECEPTOR 183"/>
    <property type="match status" value="1"/>
</dbReference>
<evidence type="ECO:0000256" key="10">
    <source>
        <dbReference type="ARBA" id="ARBA00023170"/>
    </source>
</evidence>
<dbReference type="GO" id="GO:0004930">
    <property type="term" value="F:G protein-coupled receptor activity"/>
    <property type="evidence" value="ECO:0007669"/>
    <property type="project" value="UniProtKB-KW"/>
</dbReference>
<keyword evidence="17" id="KW-1185">Reference proteome</keyword>
<feature type="transmembrane region" description="Helical" evidence="14">
    <location>
        <begin position="203"/>
        <end position="224"/>
    </location>
</feature>
<dbReference type="PRINTS" id="PR01157">
    <property type="entry name" value="P2YPURNOCPTR"/>
</dbReference>
<feature type="region of interest" description="Disordered" evidence="13">
    <location>
        <begin position="346"/>
        <end position="368"/>
    </location>
</feature>
<evidence type="ECO:0000256" key="6">
    <source>
        <dbReference type="ARBA" id="ARBA00023040"/>
    </source>
</evidence>
<dbReference type="InterPro" id="IPR000276">
    <property type="entry name" value="GPCR_Rhodpsn"/>
</dbReference>
<reference evidence="16 17" key="1">
    <citation type="journal article" date="2020" name="G3 (Bethesda)">
        <title>Draft Genome of the Common Snapping Turtle, Chelydra serpentina, a Model for Phenotypic Plasticity in Reptiles.</title>
        <authorList>
            <person name="Das D."/>
            <person name="Singh S.K."/>
            <person name="Bierstedt J."/>
            <person name="Erickson A."/>
            <person name="Galli G.L.J."/>
            <person name="Crossley D.A. 2nd"/>
            <person name="Rhen T."/>
        </authorList>
    </citation>
    <scope>NUCLEOTIDE SEQUENCE [LARGE SCALE GENOMIC DNA]</scope>
    <source>
        <strain evidence="16">KW</strain>
    </source>
</reference>
<keyword evidence="4" id="KW-0391">Immunity</keyword>
<dbReference type="CDD" id="cd15159">
    <property type="entry name" value="7tmA_EBI2"/>
    <property type="match status" value="1"/>
</dbReference>
<feature type="transmembrane region" description="Helical" evidence="14">
    <location>
        <begin position="40"/>
        <end position="65"/>
    </location>
</feature>
<dbReference type="AlphaFoldDB" id="A0A8T1TDI9"/>
<dbReference type="OrthoDB" id="10021141at2759"/>
<comment type="caution">
    <text evidence="16">The sequence shown here is derived from an EMBL/GenBank/DDBJ whole genome shotgun (WGS) entry which is preliminary data.</text>
</comment>
<name>A0A8T1TDI9_CHESE</name>
<evidence type="ECO:0000256" key="12">
    <source>
        <dbReference type="RuleBase" id="RU000688"/>
    </source>
</evidence>
<evidence type="ECO:0000256" key="14">
    <source>
        <dbReference type="SAM" id="Phobius"/>
    </source>
</evidence>
<keyword evidence="7" id="KW-1064">Adaptive immunity</keyword>
<dbReference type="Gene3D" id="1.20.1070.10">
    <property type="entry name" value="Rhodopsin 7-helix transmembrane proteins"/>
    <property type="match status" value="1"/>
</dbReference>
<evidence type="ECO:0000256" key="3">
    <source>
        <dbReference type="ARBA" id="ARBA00022692"/>
    </source>
</evidence>
<evidence type="ECO:0000256" key="5">
    <source>
        <dbReference type="ARBA" id="ARBA00022989"/>
    </source>
</evidence>
<comment type="similarity">
    <text evidence="12">Belongs to the G-protein coupled receptor 1 family.</text>
</comment>
<keyword evidence="11 12" id="KW-0807">Transducer</keyword>
<keyword evidence="2" id="KW-1003">Cell membrane</keyword>
<feature type="transmembrane region" description="Helical" evidence="14">
    <location>
        <begin position="117"/>
        <end position="135"/>
    </location>
</feature>
<dbReference type="PRINTS" id="PR00237">
    <property type="entry name" value="GPCRRHODOPSN"/>
</dbReference>
<gene>
    <name evidence="16" type="primary">GPR183</name>
    <name evidence="16" type="ORF">G0U57_004493</name>
</gene>
<sequence length="368" mass="42339">MAFLTETPVVKMVTVTTAFTTPQTNNSTCDLYEHQNTARILLPVFYSFILILGVLGNGLALVVIFKNRKKINSTTLYSTNLVLSDILFTTALPTRIAYYALGFHWPFGETLCRLTALIFYINTYAGVNFMTCLSIDRFFAVVHPFRYNKIRRIKHAKYICIFVWFLVFSQTLPLLIQSMSKEERGRTTCMEYPNFEKIPHLPWILLGACLIGYIIPLGIILFCYSQISCKLFQTAKENPLTEKSGINKKAINTIMFVIVVFVICFTPYHIAIIQHMIKKLQYTPLCSELHTFQKSLHYTVFLMNFNCCMDPFIYFFACKGYKRRIMKILKRQVSISVSSAVRSAHEESSREMGETHMNILSKPSNGKL</sequence>
<dbReference type="Proteomes" id="UP000765507">
    <property type="component" value="Unassembled WGS sequence"/>
</dbReference>
<feature type="transmembrane region" description="Helical" evidence="14">
    <location>
        <begin position="253"/>
        <end position="277"/>
    </location>
</feature>
<evidence type="ECO:0000313" key="17">
    <source>
        <dbReference type="Proteomes" id="UP000765507"/>
    </source>
</evidence>
<dbReference type="Pfam" id="PF00001">
    <property type="entry name" value="7tm_1"/>
    <property type="match status" value="1"/>
</dbReference>
<evidence type="ECO:0000256" key="13">
    <source>
        <dbReference type="SAM" id="MobiDB-lite"/>
    </source>
</evidence>
<dbReference type="EMBL" id="JAHGAV010000015">
    <property type="protein sequence ID" value="KAG6938844.1"/>
    <property type="molecule type" value="Genomic_DNA"/>
</dbReference>
<dbReference type="PROSITE" id="PS50262">
    <property type="entry name" value="G_PROTEIN_RECEP_F1_2"/>
    <property type="match status" value="1"/>
</dbReference>